<proteinExistence type="predicted"/>
<evidence type="ECO:0000313" key="3">
    <source>
        <dbReference type="Proteomes" id="UP000223856"/>
    </source>
</evidence>
<dbReference type="KEGG" id="vg:40079184"/>
<feature type="region of interest" description="Disordered" evidence="1">
    <location>
        <begin position="44"/>
        <end position="72"/>
    </location>
</feature>
<gene>
    <name evidence="2" type="primary">30</name>
    <name evidence="2" type="ORF">SEA_KATYUSHA_30</name>
</gene>
<dbReference type="RefSeq" id="YP_009603304.1">
    <property type="nucleotide sequence ID" value="NC_041950.1"/>
</dbReference>
<dbReference type="Proteomes" id="UP000223856">
    <property type="component" value="Segment"/>
</dbReference>
<sequence length="72" mass="7989">MEQKTVQFDELPGVFTRLTRGGDDQFGPNWITYECFDSNMNPIPGTRGGFRGPGVPVPESESEETEDQPAQP</sequence>
<evidence type="ECO:0000313" key="2">
    <source>
        <dbReference type="EMBL" id="AMS03423.1"/>
    </source>
</evidence>
<dbReference type="GeneID" id="40079184"/>
<evidence type="ECO:0000256" key="1">
    <source>
        <dbReference type="SAM" id="MobiDB-lite"/>
    </source>
</evidence>
<dbReference type="EMBL" id="KU963258">
    <property type="protein sequence ID" value="AMS03423.1"/>
    <property type="molecule type" value="Genomic_DNA"/>
</dbReference>
<name>A0A142KBE0_9CAUD</name>
<protein>
    <submittedName>
        <fullName evidence="2">Uncharacterized protein</fullName>
    </submittedName>
</protein>
<reference evidence="2 3" key="1">
    <citation type="submission" date="2016-03" db="EMBL/GenBank/DDBJ databases">
        <authorList>
            <person name="Green D.E."/>
            <person name="Kennedy B.V."/>
            <person name="Kocak B.Z."/>
            <person name="Moretti M.L."/>
            <person name="Onelangsy F.L."/>
            <person name="Mezghani N.A."/>
            <person name="Thompson P.K."/>
            <person name="Ulbrich M.C."/>
            <person name="Furbee E.C."/>
            <person name="Grubb S.R."/>
            <person name="Warner M.H."/>
            <person name="Montgomery M.T."/>
            <person name="Garlena R.A."/>
            <person name="Russell D.A."/>
            <person name="Pope W.H."/>
            <person name="Jacobs-Sera D."/>
            <person name="Hendrix R.W."/>
            <person name="Hatfull G.F."/>
        </authorList>
    </citation>
    <scope>NUCLEOTIDE SEQUENCE [LARGE SCALE GENOMIC DNA]</scope>
</reference>
<keyword evidence="3" id="KW-1185">Reference proteome</keyword>
<organism evidence="2 3">
    <name type="scientific">Gordonia phage Katyusha</name>
    <dbReference type="NCBI Taxonomy" id="1821555"/>
    <lineage>
        <taxon>Viruses</taxon>
        <taxon>Duplodnaviria</taxon>
        <taxon>Heunggongvirae</taxon>
        <taxon>Uroviricota</taxon>
        <taxon>Caudoviricetes</taxon>
        <taxon>Demosthenesvirus</taxon>
        <taxon>Demosthenesvirus katyusha</taxon>
    </lineage>
</organism>
<accession>A0A142KBE0</accession>
<feature type="compositionally biased region" description="Acidic residues" evidence="1">
    <location>
        <begin position="60"/>
        <end position="72"/>
    </location>
</feature>